<reference evidence="10" key="1">
    <citation type="submission" date="2018-06" db="EMBL/GenBank/DDBJ databases">
        <authorList>
            <person name="Zhirakovskaya E."/>
        </authorList>
    </citation>
    <scope>NUCLEOTIDE SEQUENCE</scope>
</reference>
<sequence length="488" mass="54714">MLKILAQHPWRSTLWLVVGFSLLHLLLIGQVELSGDESHYALYGYYLDWSYFDHPPLVGWLNALVLPFSHSEFALRLWPVLLSAISALLLYGMTRELFPDEPAWLGLASVAVFESGIMFQLIGMAMLPDTPLIPLSLAAGWVLFRSLQRARLSDWLLLGLLFGLAGLSKYTAVTLVVTALLAIFWLGRGRLLRTIGPWLAVLVAAVVILPVLVWNFQHEWISFLYQLGHGMPQRAWQAKRFLTSQLGQLIAYSPGIYLFGLIAIVSALRKPSPGSKLLLALALPVLFLFGWNGGYETSLPHWPALGWAALAPLIARWLAHHWSSWGVRLGTYLSSLYSGLLILSLAVLILMPWNPFAPNQHPLGDVYGWQQAAERAVRLREEMAQTDGPEPVLFVGNWSIFSHIAWYARPTPVQVTDQRFDQSDLWYGSPQPGARGIVIVPQYYHDRPQTSGTGKFEHCRQAEVVKAMKNDTPAATYFLYACDNYLGK</sequence>
<feature type="transmembrane region" description="Helical" evidence="8">
    <location>
        <begin position="155"/>
        <end position="186"/>
    </location>
</feature>
<evidence type="ECO:0000256" key="3">
    <source>
        <dbReference type="ARBA" id="ARBA00022676"/>
    </source>
</evidence>
<dbReference type="EMBL" id="UOFZ01000036">
    <property type="protein sequence ID" value="VAX12397.1"/>
    <property type="molecule type" value="Genomic_DNA"/>
</dbReference>
<protein>
    <recommendedName>
        <fullName evidence="9">Glycosyltransferase RgtA/B/C/D-like domain-containing protein</fullName>
    </recommendedName>
</protein>
<organism evidence="10">
    <name type="scientific">hydrothermal vent metagenome</name>
    <dbReference type="NCBI Taxonomy" id="652676"/>
    <lineage>
        <taxon>unclassified sequences</taxon>
        <taxon>metagenomes</taxon>
        <taxon>ecological metagenomes</taxon>
    </lineage>
</organism>
<evidence type="ECO:0000256" key="4">
    <source>
        <dbReference type="ARBA" id="ARBA00022679"/>
    </source>
</evidence>
<evidence type="ECO:0000256" key="7">
    <source>
        <dbReference type="ARBA" id="ARBA00023136"/>
    </source>
</evidence>
<evidence type="ECO:0000259" key="9">
    <source>
        <dbReference type="Pfam" id="PF13231"/>
    </source>
</evidence>
<accession>A0A3B1C676</accession>
<evidence type="ECO:0000256" key="2">
    <source>
        <dbReference type="ARBA" id="ARBA00022475"/>
    </source>
</evidence>
<keyword evidence="4" id="KW-0808">Transferase</keyword>
<dbReference type="Pfam" id="PF13231">
    <property type="entry name" value="PMT_2"/>
    <property type="match status" value="1"/>
</dbReference>
<dbReference type="InterPro" id="IPR038731">
    <property type="entry name" value="RgtA/B/C-like"/>
</dbReference>
<dbReference type="GO" id="GO:0016763">
    <property type="term" value="F:pentosyltransferase activity"/>
    <property type="evidence" value="ECO:0007669"/>
    <property type="project" value="TreeGrafter"/>
</dbReference>
<proteinExistence type="predicted"/>
<gene>
    <name evidence="10" type="ORF">MNBD_GAMMA24-115</name>
</gene>
<evidence type="ECO:0000313" key="10">
    <source>
        <dbReference type="EMBL" id="VAX12397.1"/>
    </source>
</evidence>
<feature type="transmembrane region" description="Helical" evidence="8">
    <location>
        <begin position="331"/>
        <end position="353"/>
    </location>
</feature>
<feature type="transmembrane region" description="Helical" evidence="8">
    <location>
        <begin position="12"/>
        <end position="31"/>
    </location>
</feature>
<keyword evidence="3" id="KW-0328">Glycosyltransferase</keyword>
<evidence type="ECO:0000256" key="1">
    <source>
        <dbReference type="ARBA" id="ARBA00004651"/>
    </source>
</evidence>
<feature type="transmembrane region" description="Helical" evidence="8">
    <location>
        <begin position="73"/>
        <end position="91"/>
    </location>
</feature>
<comment type="subcellular location">
    <subcellularLocation>
        <location evidence="1">Cell membrane</location>
        <topology evidence="1">Multi-pass membrane protein</topology>
    </subcellularLocation>
</comment>
<dbReference type="InterPro" id="IPR050297">
    <property type="entry name" value="LipidA_mod_glycosyltrf_83"/>
</dbReference>
<dbReference type="GO" id="GO:0008610">
    <property type="term" value="P:lipid biosynthetic process"/>
    <property type="evidence" value="ECO:0007669"/>
    <property type="project" value="UniProtKB-ARBA"/>
</dbReference>
<evidence type="ECO:0000256" key="8">
    <source>
        <dbReference type="SAM" id="Phobius"/>
    </source>
</evidence>
<keyword evidence="5 8" id="KW-0812">Transmembrane</keyword>
<dbReference type="PANTHER" id="PTHR33908">
    <property type="entry name" value="MANNOSYLTRANSFERASE YKCB-RELATED"/>
    <property type="match status" value="1"/>
</dbReference>
<feature type="transmembrane region" description="Helical" evidence="8">
    <location>
        <begin position="301"/>
        <end position="319"/>
    </location>
</feature>
<dbReference type="GO" id="GO:0005886">
    <property type="term" value="C:plasma membrane"/>
    <property type="evidence" value="ECO:0007669"/>
    <property type="project" value="UniProtKB-SubCell"/>
</dbReference>
<feature type="transmembrane region" description="Helical" evidence="8">
    <location>
        <begin position="198"/>
        <end position="216"/>
    </location>
</feature>
<feature type="domain" description="Glycosyltransferase RgtA/B/C/D-like" evidence="9">
    <location>
        <begin position="53"/>
        <end position="214"/>
    </location>
</feature>
<evidence type="ECO:0000256" key="5">
    <source>
        <dbReference type="ARBA" id="ARBA00022692"/>
    </source>
</evidence>
<evidence type="ECO:0000256" key="6">
    <source>
        <dbReference type="ARBA" id="ARBA00022989"/>
    </source>
</evidence>
<keyword evidence="7 8" id="KW-0472">Membrane</keyword>
<dbReference type="PANTHER" id="PTHR33908:SF11">
    <property type="entry name" value="MEMBRANE PROTEIN"/>
    <property type="match status" value="1"/>
</dbReference>
<keyword evidence="6 8" id="KW-1133">Transmembrane helix</keyword>
<dbReference type="AlphaFoldDB" id="A0A3B1C676"/>
<name>A0A3B1C676_9ZZZZ</name>
<keyword evidence="2" id="KW-1003">Cell membrane</keyword>
<feature type="transmembrane region" description="Helical" evidence="8">
    <location>
        <begin position="249"/>
        <end position="268"/>
    </location>
</feature>
<feature type="transmembrane region" description="Helical" evidence="8">
    <location>
        <begin position="277"/>
        <end position="295"/>
    </location>
</feature>